<dbReference type="InterPro" id="IPR016181">
    <property type="entry name" value="Acyl_CoA_acyltransferase"/>
</dbReference>
<dbReference type="InterPro" id="IPR000182">
    <property type="entry name" value="GNAT_dom"/>
</dbReference>
<sequence>MTSKYTPIKVLPLWFPLVKKFYQAHYPSGKPNKSEPIWVIKDGAHILAALRLKPISDDTQLLTAMVTHPDKRQRGLGKNLLEGVQEALASKSTYCFALANVVPFYLKNHFVEVAPETLPSELKSRFLKYLNSNPGLTPMLYVG</sequence>
<keyword evidence="2" id="KW-0808">Transferase</keyword>
<organism evidence="2 3">
    <name type="scientific">Marinomonas balearica</name>
    <dbReference type="NCBI Taxonomy" id="491947"/>
    <lineage>
        <taxon>Bacteria</taxon>
        <taxon>Pseudomonadati</taxon>
        <taxon>Pseudomonadota</taxon>
        <taxon>Gammaproteobacteria</taxon>
        <taxon>Oceanospirillales</taxon>
        <taxon>Oceanospirillaceae</taxon>
        <taxon>Marinomonas</taxon>
    </lineage>
</organism>
<dbReference type="OrthoDB" id="7845888at2"/>
<name>A0A4V3CGC9_9GAMM</name>
<protein>
    <submittedName>
        <fullName evidence="2">Acetyltransferase (GNAT) family protein</fullName>
    </submittedName>
</protein>
<dbReference type="Pfam" id="PF13508">
    <property type="entry name" value="Acetyltransf_7"/>
    <property type="match status" value="1"/>
</dbReference>
<dbReference type="PROSITE" id="PS51186">
    <property type="entry name" value="GNAT"/>
    <property type="match status" value="1"/>
</dbReference>
<dbReference type="Gene3D" id="3.40.630.30">
    <property type="match status" value="1"/>
</dbReference>
<dbReference type="EMBL" id="SNXC01000012">
    <property type="protein sequence ID" value="TDO97252.1"/>
    <property type="molecule type" value="Genomic_DNA"/>
</dbReference>
<keyword evidence="3" id="KW-1185">Reference proteome</keyword>
<accession>A0A4V3CGC9</accession>
<dbReference type="SUPFAM" id="SSF55729">
    <property type="entry name" value="Acyl-CoA N-acyltransferases (Nat)"/>
    <property type="match status" value="1"/>
</dbReference>
<evidence type="ECO:0000313" key="3">
    <source>
        <dbReference type="Proteomes" id="UP000294656"/>
    </source>
</evidence>
<dbReference type="AlphaFoldDB" id="A0A4V3CGC9"/>
<evidence type="ECO:0000259" key="1">
    <source>
        <dbReference type="PROSITE" id="PS51186"/>
    </source>
</evidence>
<gene>
    <name evidence="2" type="ORF">DFP79_2069</name>
</gene>
<proteinExistence type="predicted"/>
<reference evidence="2 3" key="1">
    <citation type="submission" date="2019-03" db="EMBL/GenBank/DDBJ databases">
        <title>Genomic Encyclopedia of Type Strains, Phase III (KMG-III): the genomes of soil and plant-associated and newly described type strains.</title>
        <authorList>
            <person name="Whitman W."/>
        </authorList>
    </citation>
    <scope>NUCLEOTIDE SEQUENCE [LARGE SCALE GENOMIC DNA]</scope>
    <source>
        <strain evidence="2 3">CECT 7378</strain>
    </source>
</reference>
<dbReference type="GO" id="GO:0016747">
    <property type="term" value="F:acyltransferase activity, transferring groups other than amino-acyl groups"/>
    <property type="evidence" value="ECO:0007669"/>
    <property type="project" value="InterPro"/>
</dbReference>
<dbReference type="CDD" id="cd04301">
    <property type="entry name" value="NAT_SF"/>
    <property type="match status" value="1"/>
</dbReference>
<feature type="domain" description="N-acetyltransferase" evidence="1">
    <location>
        <begin position="1"/>
        <end position="131"/>
    </location>
</feature>
<dbReference type="RefSeq" id="WP_133503842.1">
    <property type="nucleotide sequence ID" value="NZ_SNXC01000012.1"/>
</dbReference>
<comment type="caution">
    <text evidence="2">The sequence shown here is derived from an EMBL/GenBank/DDBJ whole genome shotgun (WGS) entry which is preliminary data.</text>
</comment>
<evidence type="ECO:0000313" key="2">
    <source>
        <dbReference type="EMBL" id="TDO97252.1"/>
    </source>
</evidence>
<dbReference type="Proteomes" id="UP000294656">
    <property type="component" value="Unassembled WGS sequence"/>
</dbReference>